<sequence>MYRYTKHTSSSVTKLSNKKEDEEGEEVKVGSSSDLEPIFLVKLSNKKDDEKGKQENVESSNDLEAIFLLRGSPPPPSQIIVCTCWGGRSELY</sequence>
<name>A0AAV4BJG4_9GAST</name>
<keyword evidence="3" id="KW-1185">Reference proteome</keyword>
<evidence type="ECO:0000256" key="1">
    <source>
        <dbReference type="SAM" id="MobiDB-lite"/>
    </source>
</evidence>
<protein>
    <submittedName>
        <fullName evidence="2">Uncharacterized protein</fullName>
    </submittedName>
</protein>
<organism evidence="2 3">
    <name type="scientific">Plakobranchus ocellatus</name>
    <dbReference type="NCBI Taxonomy" id="259542"/>
    <lineage>
        <taxon>Eukaryota</taxon>
        <taxon>Metazoa</taxon>
        <taxon>Spiralia</taxon>
        <taxon>Lophotrochozoa</taxon>
        <taxon>Mollusca</taxon>
        <taxon>Gastropoda</taxon>
        <taxon>Heterobranchia</taxon>
        <taxon>Euthyneura</taxon>
        <taxon>Panpulmonata</taxon>
        <taxon>Sacoglossa</taxon>
        <taxon>Placobranchoidea</taxon>
        <taxon>Plakobranchidae</taxon>
        <taxon>Plakobranchus</taxon>
    </lineage>
</organism>
<dbReference type="AlphaFoldDB" id="A0AAV4BJG4"/>
<accession>A0AAV4BJG4</accession>
<feature type="region of interest" description="Disordered" evidence="1">
    <location>
        <begin position="1"/>
        <end position="31"/>
    </location>
</feature>
<dbReference type="Proteomes" id="UP000735302">
    <property type="component" value="Unassembled WGS sequence"/>
</dbReference>
<gene>
    <name evidence="2" type="ORF">PoB_004717000</name>
</gene>
<comment type="caution">
    <text evidence="2">The sequence shown here is derived from an EMBL/GenBank/DDBJ whole genome shotgun (WGS) entry which is preliminary data.</text>
</comment>
<reference evidence="2 3" key="1">
    <citation type="journal article" date="2021" name="Elife">
        <title>Chloroplast acquisition without the gene transfer in kleptoplastic sea slugs, Plakobranchus ocellatus.</title>
        <authorList>
            <person name="Maeda T."/>
            <person name="Takahashi S."/>
            <person name="Yoshida T."/>
            <person name="Shimamura S."/>
            <person name="Takaki Y."/>
            <person name="Nagai Y."/>
            <person name="Toyoda A."/>
            <person name="Suzuki Y."/>
            <person name="Arimoto A."/>
            <person name="Ishii H."/>
            <person name="Satoh N."/>
            <person name="Nishiyama T."/>
            <person name="Hasebe M."/>
            <person name="Maruyama T."/>
            <person name="Minagawa J."/>
            <person name="Obokata J."/>
            <person name="Shigenobu S."/>
        </authorList>
    </citation>
    <scope>NUCLEOTIDE SEQUENCE [LARGE SCALE GENOMIC DNA]</scope>
</reference>
<evidence type="ECO:0000313" key="3">
    <source>
        <dbReference type="Proteomes" id="UP000735302"/>
    </source>
</evidence>
<proteinExistence type="predicted"/>
<evidence type="ECO:0000313" key="2">
    <source>
        <dbReference type="EMBL" id="GFO20665.1"/>
    </source>
</evidence>
<dbReference type="EMBL" id="BLXT01005191">
    <property type="protein sequence ID" value="GFO20665.1"/>
    <property type="molecule type" value="Genomic_DNA"/>
</dbReference>